<protein>
    <submittedName>
        <fullName evidence="1">Uncharacterized protein</fullName>
    </submittedName>
</protein>
<evidence type="ECO:0000313" key="1">
    <source>
        <dbReference type="EMBL" id="MCH7323277.1"/>
    </source>
</evidence>
<evidence type="ECO:0000313" key="2">
    <source>
        <dbReference type="Proteomes" id="UP001316087"/>
    </source>
</evidence>
<gene>
    <name evidence="1" type="ORF">LZ480_15480</name>
</gene>
<sequence>MITMADAEGAVKFNKIDNFLISKLKRGGLYEENSEINAFLDIDMYVYPFIELEG</sequence>
<name>A0ABS9UG26_9BACL</name>
<organism evidence="1 2">
    <name type="scientific">Solibacillus palustris</name>
    <dbReference type="NCBI Taxonomy" id="2908203"/>
    <lineage>
        <taxon>Bacteria</taxon>
        <taxon>Bacillati</taxon>
        <taxon>Bacillota</taxon>
        <taxon>Bacilli</taxon>
        <taxon>Bacillales</taxon>
        <taxon>Caryophanaceae</taxon>
        <taxon>Solibacillus</taxon>
    </lineage>
</organism>
<dbReference type="RefSeq" id="WP_241370451.1">
    <property type="nucleotide sequence ID" value="NZ_JAKZFC010000007.1"/>
</dbReference>
<proteinExistence type="predicted"/>
<dbReference type="Proteomes" id="UP001316087">
    <property type="component" value="Unassembled WGS sequence"/>
</dbReference>
<dbReference type="EMBL" id="JAKZFC010000007">
    <property type="protein sequence ID" value="MCH7323277.1"/>
    <property type="molecule type" value="Genomic_DNA"/>
</dbReference>
<keyword evidence="2" id="KW-1185">Reference proteome</keyword>
<reference evidence="1 2" key="1">
    <citation type="submission" date="2022-03" db="EMBL/GenBank/DDBJ databases">
        <authorList>
            <person name="Jo J.-H."/>
            <person name="Im W.-T."/>
        </authorList>
    </citation>
    <scope>NUCLEOTIDE SEQUENCE [LARGE SCALE GENOMIC DNA]</scope>
    <source>
        <strain evidence="1 2">MA9</strain>
    </source>
</reference>
<comment type="caution">
    <text evidence="1">The sequence shown here is derived from an EMBL/GenBank/DDBJ whole genome shotgun (WGS) entry which is preliminary data.</text>
</comment>
<accession>A0ABS9UG26</accession>